<feature type="region of interest" description="Disordered" evidence="1">
    <location>
        <begin position="104"/>
        <end position="123"/>
    </location>
</feature>
<proteinExistence type="predicted"/>
<sequence length="123" mass="14689">MRLRHKEKIFFILDGRSCVNMASERLVKTLVLPTFVHPWPYKLQWLMEVAFTLGGYEDKVTCDVVPMEATHLSLERSWKFNKKGKGLCLNLCLQKKFMRIKKMKIKRESERKTKSKLKKKERE</sequence>
<feature type="compositionally biased region" description="Basic residues" evidence="1">
    <location>
        <begin position="113"/>
        <end position="123"/>
    </location>
</feature>
<dbReference type="EMBL" id="QJKJ01000312">
    <property type="protein sequence ID" value="RDY13236.1"/>
    <property type="molecule type" value="Genomic_DNA"/>
</dbReference>
<organism evidence="2 3">
    <name type="scientific">Mucuna pruriens</name>
    <name type="common">Velvet bean</name>
    <name type="synonym">Dolichos pruriens</name>
    <dbReference type="NCBI Taxonomy" id="157652"/>
    <lineage>
        <taxon>Eukaryota</taxon>
        <taxon>Viridiplantae</taxon>
        <taxon>Streptophyta</taxon>
        <taxon>Embryophyta</taxon>
        <taxon>Tracheophyta</taxon>
        <taxon>Spermatophyta</taxon>
        <taxon>Magnoliopsida</taxon>
        <taxon>eudicotyledons</taxon>
        <taxon>Gunneridae</taxon>
        <taxon>Pentapetalae</taxon>
        <taxon>rosids</taxon>
        <taxon>fabids</taxon>
        <taxon>Fabales</taxon>
        <taxon>Fabaceae</taxon>
        <taxon>Papilionoideae</taxon>
        <taxon>50 kb inversion clade</taxon>
        <taxon>NPAAA clade</taxon>
        <taxon>indigoferoid/millettioid clade</taxon>
        <taxon>Phaseoleae</taxon>
        <taxon>Mucuna</taxon>
    </lineage>
</organism>
<evidence type="ECO:0000313" key="2">
    <source>
        <dbReference type="EMBL" id="RDY13236.1"/>
    </source>
</evidence>
<reference evidence="2" key="1">
    <citation type="submission" date="2018-05" db="EMBL/GenBank/DDBJ databases">
        <title>Draft genome of Mucuna pruriens seed.</title>
        <authorList>
            <person name="Nnadi N.E."/>
            <person name="Vos R."/>
            <person name="Hasami M.H."/>
            <person name="Devisetty U.K."/>
            <person name="Aguiy J.C."/>
        </authorList>
    </citation>
    <scope>NUCLEOTIDE SEQUENCE [LARGE SCALE GENOMIC DNA]</scope>
    <source>
        <strain evidence="2">JCA_2017</strain>
    </source>
</reference>
<keyword evidence="3" id="KW-1185">Reference proteome</keyword>
<name>A0A371IDW4_MUCPR</name>
<evidence type="ECO:0000256" key="1">
    <source>
        <dbReference type="SAM" id="MobiDB-lite"/>
    </source>
</evidence>
<dbReference type="PANTHER" id="PTHR35046">
    <property type="entry name" value="ZINC KNUCKLE (CCHC-TYPE) FAMILY PROTEIN"/>
    <property type="match status" value="1"/>
</dbReference>
<dbReference type="AlphaFoldDB" id="A0A371IDW4"/>
<comment type="caution">
    <text evidence="2">The sequence shown here is derived from an EMBL/GenBank/DDBJ whole genome shotgun (WGS) entry which is preliminary data.</text>
</comment>
<feature type="non-terminal residue" evidence="2">
    <location>
        <position position="1"/>
    </location>
</feature>
<evidence type="ECO:0000313" key="3">
    <source>
        <dbReference type="Proteomes" id="UP000257109"/>
    </source>
</evidence>
<protein>
    <submittedName>
        <fullName evidence="2">Uncharacterized protein</fullName>
    </submittedName>
</protein>
<dbReference type="Proteomes" id="UP000257109">
    <property type="component" value="Unassembled WGS sequence"/>
</dbReference>
<dbReference type="CDD" id="cd00303">
    <property type="entry name" value="retropepsin_like"/>
    <property type="match status" value="1"/>
</dbReference>
<gene>
    <name evidence="2" type="ORF">CR513_01879</name>
</gene>
<dbReference type="PANTHER" id="PTHR35046:SF26">
    <property type="entry name" value="RNA-DIRECTED DNA POLYMERASE"/>
    <property type="match status" value="1"/>
</dbReference>
<accession>A0A371IDW4</accession>